<proteinExistence type="predicted"/>
<reference evidence="3 4" key="1">
    <citation type="submission" date="2019-05" db="EMBL/GenBank/DDBJ databases">
        <title>Georgenia *** sp. nov., and Georgenia *** sp. nov., isolated from the intestinal contents of plateau pika (Ochotona curzoniae) in the Qinghai-Tibet plateau of China.</title>
        <authorList>
            <person name="Tian Z."/>
        </authorList>
    </citation>
    <scope>NUCLEOTIDE SEQUENCE [LARGE SCALE GENOMIC DNA]</scope>
    <source>
        <strain evidence="3 4">Z443</strain>
    </source>
</reference>
<feature type="domain" description="(S)-ureidoglycine aminohydrolase cupin" evidence="2">
    <location>
        <begin position="31"/>
        <end position="100"/>
    </location>
</feature>
<organism evidence="3 4">
    <name type="scientific">Georgenia yuyongxinii</name>
    <dbReference type="NCBI Taxonomy" id="2589797"/>
    <lineage>
        <taxon>Bacteria</taxon>
        <taxon>Bacillati</taxon>
        <taxon>Actinomycetota</taxon>
        <taxon>Actinomycetes</taxon>
        <taxon>Micrococcales</taxon>
        <taxon>Bogoriellaceae</taxon>
        <taxon>Georgenia</taxon>
    </lineage>
</organism>
<evidence type="ECO:0000259" key="2">
    <source>
        <dbReference type="Pfam" id="PF05899"/>
    </source>
</evidence>
<dbReference type="InterPro" id="IPR008579">
    <property type="entry name" value="UGlyAH_Cupin_dom"/>
</dbReference>
<dbReference type="Pfam" id="PF05899">
    <property type="entry name" value="Cupin_3"/>
    <property type="match status" value="1"/>
</dbReference>
<accession>A0A5B8C262</accession>
<dbReference type="Proteomes" id="UP000314616">
    <property type="component" value="Chromosome"/>
</dbReference>
<name>A0A5B8C262_9MICO</name>
<dbReference type="InterPro" id="IPR011051">
    <property type="entry name" value="RmlC_Cupin_sf"/>
</dbReference>
<gene>
    <name evidence="3" type="ORF">FE374_05460</name>
</gene>
<evidence type="ECO:0000313" key="4">
    <source>
        <dbReference type="Proteomes" id="UP000314616"/>
    </source>
</evidence>
<dbReference type="Gene3D" id="2.60.120.10">
    <property type="entry name" value="Jelly Rolls"/>
    <property type="match status" value="1"/>
</dbReference>
<dbReference type="OrthoDB" id="9799053at2"/>
<feature type="region of interest" description="Disordered" evidence="1">
    <location>
        <begin position="1"/>
        <end position="21"/>
    </location>
</feature>
<dbReference type="KEGG" id="gyu:FE374_05460"/>
<protein>
    <submittedName>
        <fullName evidence="3">Cupin domain-containing protein</fullName>
    </submittedName>
</protein>
<dbReference type="EMBL" id="CP040915">
    <property type="protein sequence ID" value="QDC24150.1"/>
    <property type="molecule type" value="Genomic_DNA"/>
</dbReference>
<dbReference type="AlphaFoldDB" id="A0A5B8C262"/>
<dbReference type="SUPFAM" id="SSF51182">
    <property type="entry name" value="RmlC-like cupins"/>
    <property type="match status" value="1"/>
</dbReference>
<dbReference type="InterPro" id="IPR014710">
    <property type="entry name" value="RmlC-like_jellyroll"/>
</dbReference>
<sequence>MPHAAVAPEHDRTGGTTTATVPLDGVDGLDVGVWEMSAGTMTDVEVDELFVVLAGRATVEILPANGFTAAVAELRPGTVMRLAAGMHTVWTVTEPLRKVYVAR</sequence>
<evidence type="ECO:0000256" key="1">
    <source>
        <dbReference type="SAM" id="MobiDB-lite"/>
    </source>
</evidence>
<evidence type="ECO:0000313" key="3">
    <source>
        <dbReference type="EMBL" id="QDC24150.1"/>
    </source>
</evidence>
<dbReference type="RefSeq" id="WP_139927594.1">
    <property type="nucleotide sequence ID" value="NZ_CP040915.1"/>
</dbReference>